<accession>A0A2S7FAQ1</accession>
<dbReference type="SUPFAM" id="SSF46689">
    <property type="entry name" value="Homeodomain-like"/>
    <property type="match status" value="2"/>
</dbReference>
<comment type="caution">
    <text evidence="13">The sequence shown here is derived from an EMBL/GenBank/DDBJ whole genome shotgun (WGS) entry which is preliminary data.</text>
</comment>
<dbReference type="SMART" id="SM00448">
    <property type="entry name" value="REC"/>
    <property type="match status" value="1"/>
</dbReference>
<dbReference type="SMART" id="SM00342">
    <property type="entry name" value="HTH_ARAC"/>
    <property type="match status" value="1"/>
</dbReference>
<keyword evidence="3" id="KW-0963">Cytoplasm</keyword>
<dbReference type="Pfam" id="PF00072">
    <property type="entry name" value="Response_reg"/>
    <property type="match status" value="1"/>
</dbReference>
<comment type="function">
    <text evidence="9">May play the central regulatory role in sporulation. It may be an element of the effector pathway responsible for the activation of sporulation genes in response to nutritional stress. Spo0A may act in concert with spo0H (a sigma factor) to control the expression of some genes that are critical to the sporulation process.</text>
</comment>
<evidence type="ECO:0000256" key="1">
    <source>
        <dbReference type="ARBA" id="ARBA00004496"/>
    </source>
</evidence>
<dbReference type="GO" id="GO:0003700">
    <property type="term" value="F:DNA-binding transcription factor activity"/>
    <property type="evidence" value="ECO:0007669"/>
    <property type="project" value="InterPro"/>
</dbReference>
<dbReference type="InterPro" id="IPR001789">
    <property type="entry name" value="Sig_transdc_resp-reg_receiver"/>
</dbReference>
<dbReference type="GO" id="GO:0000160">
    <property type="term" value="P:phosphorelay signal transduction system"/>
    <property type="evidence" value="ECO:0007669"/>
    <property type="project" value="UniProtKB-KW"/>
</dbReference>
<evidence type="ECO:0000256" key="7">
    <source>
        <dbReference type="ARBA" id="ARBA00023125"/>
    </source>
</evidence>
<dbReference type="SUPFAM" id="SSF52172">
    <property type="entry name" value="CheY-like"/>
    <property type="match status" value="1"/>
</dbReference>
<dbReference type="RefSeq" id="WP_043662355.1">
    <property type="nucleotide sequence ID" value="NZ_JSEG01000003.1"/>
</dbReference>
<comment type="subcellular location">
    <subcellularLocation>
        <location evidence="1">Cytoplasm</location>
    </subcellularLocation>
</comment>
<dbReference type="PROSITE" id="PS01124">
    <property type="entry name" value="HTH_ARAC_FAMILY_2"/>
    <property type="match status" value="1"/>
</dbReference>
<dbReference type="Gene3D" id="1.10.10.60">
    <property type="entry name" value="Homeodomain-like"/>
    <property type="match status" value="2"/>
</dbReference>
<keyword evidence="6" id="KW-0805">Transcription regulation</keyword>
<dbReference type="PANTHER" id="PTHR42713">
    <property type="entry name" value="HISTIDINE KINASE-RELATED"/>
    <property type="match status" value="1"/>
</dbReference>
<evidence type="ECO:0000256" key="3">
    <source>
        <dbReference type="ARBA" id="ARBA00022490"/>
    </source>
</evidence>
<keyword evidence="7" id="KW-0238">DNA-binding</keyword>
<evidence type="ECO:0000256" key="2">
    <source>
        <dbReference type="ARBA" id="ARBA00018672"/>
    </source>
</evidence>
<keyword evidence="4 10" id="KW-0597">Phosphoprotein</keyword>
<evidence type="ECO:0000313" key="13">
    <source>
        <dbReference type="EMBL" id="PPV14892.1"/>
    </source>
</evidence>
<protein>
    <recommendedName>
        <fullName evidence="2">Stage 0 sporulation protein A homolog</fullName>
    </recommendedName>
</protein>
<sequence>MCLYKVLIVDDEEEIRLGIIKKIKWEELGFIVIGDAENGQDAIEKAERLQPDVIMTDIKMPYMDGLELAKNLREFMPATKVIIFSGCDDFEYAKQAITFNVIDYVLKPINSIEIIELLKKLKINMDKEINEKRNLETLNRYYIESLPLIREQFLVGAIEGRVLMSDWKDNTEKLNIRFHENYFCVAVIKLDYDVLNDSEYSNKDELMFISIKNFVEEILTDSCNHVSFLYLKEVVVIGNLSEINEVTIFINKLNEVSKSFKRIMGLSTSIGVGNIVDSPHKISMSYNFAQSALDYRVILGNEKVIYIQDVEKNIEYNLQFNNEDERMFLNSIKVASENEIKEVIQQIFVNIETSLLPFNKYRIYLMEIMTSMFKLLYSYNYNIDEIFGEDFNCYDYISKFNSLSDIKNWFLEKSLKINKFIKSERVHSSMILVEEAKEYIRNNYMDSDISVEKLCSKLHISPAYFSTIFKKETDMSFVNYLTEVRLEEAIKLLNTTDSKTYIIAEKVGYPEANYFSYVFKKKFKVSPSKYRKS</sequence>
<dbReference type="PROSITE" id="PS50110">
    <property type="entry name" value="RESPONSE_REGULATORY"/>
    <property type="match status" value="1"/>
</dbReference>
<keyword evidence="8" id="KW-0804">Transcription</keyword>
<feature type="modified residue" description="4-aspartylphosphate" evidence="10">
    <location>
        <position position="57"/>
    </location>
</feature>
<evidence type="ECO:0000256" key="4">
    <source>
        <dbReference type="ARBA" id="ARBA00022553"/>
    </source>
</evidence>
<evidence type="ECO:0000256" key="5">
    <source>
        <dbReference type="ARBA" id="ARBA00023012"/>
    </source>
</evidence>
<dbReference type="Proteomes" id="UP000238081">
    <property type="component" value="Unassembled WGS sequence"/>
</dbReference>
<gene>
    <name evidence="13" type="ORF">AWN73_13535</name>
</gene>
<evidence type="ECO:0000259" key="12">
    <source>
        <dbReference type="PROSITE" id="PS50110"/>
    </source>
</evidence>
<dbReference type="InterPro" id="IPR051552">
    <property type="entry name" value="HptR"/>
</dbReference>
<feature type="domain" description="Response regulatory" evidence="12">
    <location>
        <begin position="5"/>
        <end position="122"/>
    </location>
</feature>
<evidence type="ECO:0000256" key="6">
    <source>
        <dbReference type="ARBA" id="ARBA00023015"/>
    </source>
</evidence>
<evidence type="ECO:0000256" key="8">
    <source>
        <dbReference type="ARBA" id="ARBA00023163"/>
    </source>
</evidence>
<dbReference type="Gene3D" id="3.40.50.2300">
    <property type="match status" value="1"/>
</dbReference>
<dbReference type="InterPro" id="IPR018060">
    <property type="entry name" value="HTH_AraC"/>
</dbReference>
<dbReference type="InterPro" id="IPR009057">
    <property type="entry name" value="Homeodomain-like_sf"/>
</dbReference>
<organism evidence="13 14">
    <name type="scientific">Clostridium butyricum</name>
    <dbReference type="NCBI Taxonomy" id="1492"/>
    <lineage>
        <taxon>Bacteria</taxon>
        <taxon>Bacillati</taxon>
        <taxon>Bacillota</taxon>
        <taxon>Clostridia</taxon>
        <taxon>Eubacteriales</taxon>
        <taxon>Clostridiaceae</taxon>
        <taxon>Clostridium</taxon>
    </lineage>
</organism>
<dbReference type="InterPro" id="IPR011006">
    <property type="entry name" value="CheY-like_superfamily"/>
</dbReference>
<dbReference type="EMBL" id="LRDH01000105">
    <property type="protein sequence ID" value="PPV14892.1"/>
    <property type="molecule type" value="Genomic_DNA"/>
</dbReference>
<dbReference type="CDD" id="cd17536">
    <property type="entry name" value="REC_YesN-like"/>
    <property type="match status" value="1"/>
</dbReference>
<dbReference type="AlphaFoldDB" id="A0A2S7FAQ1"/>
<reference evidence="13 14" key="1">
    <citation type="submission" date="2016-01" db="EMBL/GenBank/DDBJ databases">
        <title>Characterization of the Clostridium difficile lineages that are prevalent in Hong Kong and China.</title>
        <authorList>
            <person name="Kwok J.S.-L."/>
            <person name="Lam W.-Y."/>
            <person name="Ip M."/>
            <person name="Chan T.-F."/>
            <person name="Hawkey P.M."/>
            <person name="Tsui S.K.-W."/>
        </authorList>
    </citation>
    <scope>NUCLEOTIDE SEQUENCE [LARGE SCALE GENOMIC DNA]</scope>
    <source>
        <strain evidence="13 14">300064</strain>
    </source>
</reference>
<evidence type="ECO:0000259" key="11">
    <source>
        <dbReference type="PROSITE" id="PS01124"/>
    </source>
</evidence>
<dbReference type="PANTHER" id="PTHR42713:SF3">
    <property type="entry name" value="TRANSCRIPTIONAL REGULATORY PROTEIN HPTR"/>
    <property type="match status" value="1"/>
</dbReference>
<dbReference type="GO" id="GO:0005737">
    <property type="term" value="C:cytoplasm"/>
    <property type="evidence" value="ECO:0007669"/>
    <property type="project" value="UniProtKB-SubCell"/>
</dbReference>
<feature type="domain" description="HTH araC/xylS-type" evidence="11">
    <location>
        <begin position="434"/>
        <end position="533"/>
    </location>
</feature>
<dbReference type="Pfam" id="PF12833">
    <property type="entry name" value="HTH_18"/>
    <property type="match status" value="1"/>
</dbReference>
<evidence type="ECO:0000256" key="9">
    <source>
        <dbReference type="ARBA" id="ARBA00024867"/>
    </source>
</evidence>
<evidence type="ECO:0000256" key="10">
    <source>
        <dbReference type="PROSITE-ProRule" id="PRU00169"/>
    </source>
</evidence>
<dbReference type="GO" id="GO:0043565">
    <property type="term" value="F:sequence-specific DNA binding"/>
    <property type="evidence" value="ECO:0007669"/>
    <property type="project" value="InterPro"/>
</dbReference>
<name>A0A2S7FAQ1_CLOBU</name>
<evidence type="ECO:0000313" key="14">
    <source>
        <dbReference type="Proteomes" id="UP000238081"/>
    </source>
</evidence>
<proteinExistence type="predicted"/>
<keyword evidence="5" id="KW-0902">Two-component regulatory system</keyword>